<dbReference type="RefSeq" id="WP_136884744.1">
    <property type="nucleotide sequence ID" value="NZ_SUNI01000003.1"/>
</dbReference>
<name>A0A4U0RBY9_9RHOB</name>
<keyword evidence="2" id="KW-1185">Reference proteome</keyword>
<comment type="caution">
    <text evidence="1">The sequence shown here is derived from an EMBL/GenBank/DDBJ whole genome shotgun (WGS) entry which is preliminary data.</text>
</comment>
<evidence type="ECO:0000313" key="2">
    <source>
        <dbReference type="Proteomes" id="UP000309747"/>
    </source>
</evidence>
<dbReference type="AlphaFoldDB" id="A0A4U0RBY9"/>
<protein>
    <submittedName>
        <fullName evidence="1">Uncharacterized protein</fullName>
    </submittedName>
</protein>
<gene>
    <name evidence="1" type="ORF">FA743_04740</name>
</gene>
<dbReference type="OrthoDB" id="5622143at2"/>
<sequence>MKNAMMSVAEVSQRIEDGAVLVLAGSERALSSLPRGKWIGGTSVYFVTETGGRVDHDNLHVTEITEATDARTVVLQGQDLASLTANRFDDGVSMILIPAFSAAHADFAINGASYPGLFDQPLMGWITGVHLDDLGRVTPKVFDGVTGTMHEEGAAILHVALAVDEQAELDILNLFVPDENADRITFAETGFSATRALVNGEEVDFAAYVRRSAIDTQLPLVADYAGAMVNVSFQAVEDDHVKFYAPVVTGVVYRIAKSPGAYADVFAARVADEGASALSCNCILNYLYGELEGKTTGGFTGPATFGEVAYVLLNQTLVKLDIHREQACAAA</sequence>
<reference evidence="1 2" key="1">
    <citation type="submission" date="2019-04" db="EMBL/GenBank/DDBJ databases">
        <authorList>
            <person name="Li J."/>
        </authorList>
    </citation>
    <scope>NUCLEOTIDE SEQUENCE [LARGE SCALE GENOMIC DNA]</scope>
    <source>
        <strain evidence="1 2">KCTC 42687</strain>
    </source>
</reference>
<organism evidence="1 2">
    <name type="scientific">Paracoccus gahaiensis</name>
    <dbReference type="NCBI Taxonomy" id="1706839"/>
    <lineage>
        <taxon>Bacteria</taxon>
        <taxon>Pseudomonadati</taxon>
        <taxon>Pseudomonadota</taxon>
        <taxon>Alphaproteobacteria</taxon>
        <taxon>Rhodobacterales</taxon>
        <taxon>Paracoccaceae</taxon>
        <taxon>Paracoccus</taxon>
    </lineage>
</organism>
<dbReference type="Pfam" id="PF22396">
    <property type="entry name" value="DUF6976"/>
    <property type="match status" value="1"/>
</dbReference>
<dbReference type="Proteomes" id="UP000309747">
    <property type="component" value="Unassembled WGS sequence"/>
</dbReference>
<accession>A0A4U0RBY9</accession>
<proteinExistence type="predicted"/>
<dbReference type="InterPro" id="IPR054249">
    <property type="entry name" value="DUF6976"/>
</dbReference>
<evidence type="ECO:0000313" key="1">
    <source>
        <dbReference type="EMBL" id="TJZ92821.1"/>
    </source>
</evidence>
<dbReference type="EMBL" id="SUNI01000003">
    <property type="protein sequence ID" value="TJZ92821.1"/>
    <property type="molecule type" value="Genomic_DNA"/>
</dbReference>